<name>A0AAE0RUP1_9BIVA</name>
<reference evidence="2" key="3">
    <citation type="submission" date="2023-05" db="EMBL/GenBank/DDBJ databases">
        <authorList>
            <person name="Smith C.H."/>
        </authorList>
    </citation>
    <scope>NUCLEOTIDE SEQUENCE</scope>
    <source>
        <strain evidence="2">CHS0354</strain>
        <tissue evidence="2">Mantle</tissue>
    </source>
</reference>
<dbReference type="EMBL" id="JAEAOA010001510">
    <property type="protein sequence ID" value="KAK3579982.1"/>
    <property type="molecule type" value="Genomic_DNA"/>
</dbReference>
<accession>A0AAE0RUP1</accession>
<keyword evidence="3" id="KW-1185">Reference proteome</keyword>
<dbReference type="AlphaFoldDB" id="A0AAE0RUP1"/>
<keyword evidence="1" id="KW-0812">Transmembrane</keyword>
<dbReference type="Proteomes" id="UP001195483">
    <property type="component" value="Unassembled WGS sequence"/>
</dbReference>
<organism evidence="2 3">
    <name type="scientific">Potamilus streckersoni</name>
    <dbReference type="NCBI Taxonomy" id="2493646"/>
    <lineage>
        <taxon>Eukaryota</taxon>
        <taxon>Metazoa</taxon>
        <taxon>Spiralia</taxon>
        <taxon>Lophotrochozoa</taxon>
        <taxon>Mollusca</taxon>
        <taxon>Bivalvia</taxon>
        <taxon>Autobranchia</taxon>
        <taxon>Heteroconchia</taxon>
        <taxon>Palaeoheterodonta</taxon>
        <taxon>Unionida</taxon>
        <taxon>Unionoidea</taxon>
        <taxon>Unionidae</taxon>
        <taxon>Ambleminae</taxon>
        <taxon>Lampsilini</taxon>
        <taxon>Potamilus</taxon>
    </lineage>
</organism>
<reference evidence="2" key="1">
    <citation type="journal article" date="2021" name="Genome Biol. Evol.">
        <title>A High-Quality Reference Genome for a Parasitic Bivalve with Doubly Uniparental Inheritance (Bivalvia: Unionida).</title>
        <authorList>
            <person name="Smith C.H."/>
        </authorList>
    </citation>
    <scope>NUCLEOTIDE SEQUENCE</scope>
    <source>
        <strain evidence="2">CHS0354</strain>
    </source>
</reference>
<comment type="caution">
    <text evidence="2">The sequence shown here is derived from an EMBL/GenBank/DDBJ whole genome shotgun (WGS) entry which is preliminary data.</text>
</comment>
<proteinExistence type="predicted"/>
<reference evidence="2" key="2">
    <citation type="journal article" date="2021" name="Genome Biol. Evol.">
        <title>Developing a high-quality reference genome for a parasitic bivalve with doubly uniparental inheritance (Bivalvia: Unionida).</title>
        <authorList>
            <person name="Smith C.H."/>
        </authorList>
    </citation>
    <scope>NUCLEOTIDE SEQUENCE</scope>
    <source>
        <strain evidence="2">CHS0354</strain>
        <tissue evidence="2">Mantle</tissue>
    </source>
</reference>
<evidence type="ECO:0000256" key="1">
    <source>
        <dbReference type="SAM" id="Phobius"/>
    </source>
</evidence>
<keyword evidence="1" id="KW-0472">Membrane</keyword>
<evidence type="ECO:0000313" key="3">
    <source>
        <dbReference type="Proteomes" id="UP001195483"/>
    </source>
</evidence>
<protein>
    <submittedName>
        <fullName evidence="2">Uncharacterized protein</fullName>
    </submittedName>
</protein>
<evidence type="ECO:0000313" key="2">
    <source>
        <dbReference type="EMBL" id="KAK3579982.1"/>
    </source>
</evidence>
<keyword evidence="1" id="KW-1133">Transmembrane helix</keyword>
<gene>
    <name evidence="2" type="ORF">CHS0354_025302</name>
</gene>
<sequence>MCFSNIRRFPGYLIRSECCTQPTHFHRSTQDIILLMDETMEKVYFTYYDWTFNLQMSHTRISSGYYASGAQTVFTRPGDHTVMALGEKVTTQGTGDYLRLYPSGNGACKRLKCEGFWKKINSKIGSRTLFLLSMHIMLLSMIPLTSHPIFMSWWQRQPRRSVDIYLGTAPD</sequence>
<feature type="transmembrane region" description="Helical" evidence="1">
    <location>
        <begin position="128"/>
        <end position="150"/>
    </location>
</feature>